<dbReference type="PRINTS" id="PR00385">
    <property type="entry name" value="P450"/>
</dbReference>
<accession>A0AAN8U6L1</accession>
<dbReference type="PANTHER" id="PTHR47947">
    <property type="entry name" value="CYTOCHROME P450 82C3-RELATED"/>
    <property type="match status" value="1"/>
</dbReference>
<dbReference type="SUPFAM" id="SSF48264">
    <property type="entry name" value="Cytochrome P450"/>
    <property type="match status" value="1"/>
</dbReference>
<dbReference type="InterPro" id="IPR036396">
    <property type="entry name" value="Cyt_P450_sf"/>
</dbReference>
<evidence type="ECO:0000313" key="14">
    <source>
        <dbReference type="Proteomes" id="UP001371456"/>
    </source>
</evidence>
<keyword evidence="3 11" id="KW-0349">Heme</keyword>
<keyword evidence="4" id="KW-0812">Transmembrane</keyword>
<dbReference type="PANTHER" id="PTHR47947:SF62">
    <property type="entry name" value="CYTOCHROME P450, FAMILY 81, SUBFAMILY D, POLYPEPTIDE 5"/>
    <property type="match status" value="1"/>
</dbReference>
<dbReference type="AlphaFoldDB" id="A0AAN8U6L1"/>
<name>A0AAN8U6L1_SOLBU</name>
<comment type="cofactor">
    <cofactor evidence="11">
        <name>heme</name>
        <dbReference type="ChEBI" id="CHEBI:30413"/>
    </cofactor>
</comment>
<evidence type="ECO:0000256" key="4">
    <source>
        <dbReference type="ARBA" id="ARBA00022692"/>
    </source>
</evidence>
<evidence type="ECO:0008006" key="15">
    <source>
        <dbReference type="Google" id="ProtNLM"/>
    </source>
</evidence>
<comment type="caution">
    <text evidence="13">The sequence shown here is derived from an EMBL/GenBank/DDBJ whole genome shotgun (WGS) entry which is preliminary data.</text>
</comment>
<evidence type="ECO:0000256" key="1">
    <source>
        <dbReference type="ARBA" id="ARBA00004167"/>
    </source>
</evidence>
<evidence type="ECO:0000313" key="13">
    <source>
        <dbReference type="EMBL" id="KAK6796772.1"/>
    </source>
</evidence>
<keyword evidence="10" id="KW-0472">Membrane</keyword>
<keyword evidence="9 12" id="KW-0503">Monooxygenase</keyword>
<evidence type="ECO:0000256" key="10">
    <source>
        <dbReference type="ARBA" id="ARBA00023136"/>
    </source>
</evidence>
<dbReference type="GO" id="GO:0020037">
    <property type="term" value="F:heme binding"/>
    <property type="evidence" value="ECO:0007669"/>
    <property type="project" value="InterPro"/>
</dbReference>
<keyword evidence="5 11" id="KW-0479">Metal-binding</keyword>
<dbReference type="InterPro" id="IPR002401">
    <property type="entry name" value="Cyt_P450_E_grp-I"/>
</dbReference>
<dbReference type="GO" id="GO:0016705">
    <property type="term" value="F:oxidoreductase activity, acting on paired donors, with incorporation or reduction of molecular oxygen"/>
    <property type="evidence" value="ECO:0007669"/>
    <property type="project" value="InterPro"/>
</dbReference>
<keyword evidence="7 12" id="KW-0560">Oxidoreductase</keyword>
<keyword evidence="8 11" id="KW-0408">Iron</keyword>
<dbReference type="Proteomes" id="UP001371456">
    <property type="component" value="Unassembled WGS sequence"/>
</dbReference>
<feature type="binding site" description="axial binding residue" evidence="11">
    <location>
        <position position="383"/>
    </location>
    <ligand>
        <name>heme</name>
        <dbReference type="ChEBI" id="CHEBI:30413"/>
    </ligand>
    <ligandPart>
        <name>Fe</name>
        <dbReference type="ChEBI" id="CHEBI:18248"/>
    </ligandPart>
</feature>
<organism evidence="13 14">
    <name type="scientific">Solanum bulbocastanum</name>
    <name type="common">Wild potato</name>
    <dbReference type="NCBI Taxonomy" id="147425"/>
    <lineage>
        <taxon>Eukaryota</taxon>
        <taxon>Viridiplantae</taxon>
        <taxon>Streptophyta</taxon>
        <taxon>Embryophyta</taxon>
        <taxon>Tracheophyta</taxon>
        <taxon>Spermatophyta</taxon>
        <taxon>Magnoliopsida</taxon>
        <taxon>eudicotyledons</taxon>
        <taxon>Gunneridae</taxon>
        <taxon>Pentapetalae</taxon>
        <taxon>asterids</taxon>
        <taxon>lamiids</taxon>
        <taxon>Solanales</taxon>
        <taxon>Solanaceae</taxon>
        <taxon>Solanoideae</taxon>
        <taxon>Solaneae</taxon>
        <taxon>Solanum</taxon>
    </lineage>
</organism>
<dbReference type="GO" id="GO:0016020">
    <property type="term" value="C:membrane"/>
    <property type="evidence" value="ECO:0007669"/>
    <property type="project" value="UniProtKB-SubCell"/>
</dbReference>
<keyword evidence="6" id="KW-1133">Transmembrane helix</keyword>
<sequence>MGVFKLVSLTLNKHNLPPSPALKFPIIGHLYILKEHIHRTLENLSEKYGPIFSLQLGKRLAVVVSSPSSVKECFTKNDVVLADRPPLMIGGYNCTTIIDSCYGDHWRNLRRICALEILSVTSLNKSQTIRQFEVKHLLHKLFQNCNDFGTIFELKSKFTELSFNVIMRMVSGDGFFDQDKGKAVYFRELIDEFFSNGGASNVDDFLPVPFGWIYKFIKKNALTQLGKKLDEFLQDLIDEYRGVIVIGGTDTTAVTIEWAMTHLLNHPQVLNKVRIEIDTHVGFDRLVNESDLPNLKYLQSIISETFRLSPAAPMLIPHQSADDTKIGGFDVPRGTILLVNAWAVHRDPLVWADDPGSFRPERFEGIKVKPWELLPFGMGRRTCPGAGLAQRVIALAVGTLVQCFEWEIVSKDSDIAEGSAINTFEGDIGLNPEVTNNLSTKDVQAHWEGRRAILKLEFTYAYKKGDDNHPKKINAKEGKIHLSILSYPLTCDCPRSTTL</sequence>
<dbReference type="InterPro" id="IPR017972">
    <property type="entry name" value="Cyt_P450_CS"/>
</dbReference>
<gene>
    <name evidence="13" type="ORF">RDI58_004473</name>
</gene>
<dbReference type="PROSITE" id="PS00086">
    <property type="entry name" value="CYTOCHROME_P450"/>
    <property type="match status" value="1"/>
</dbReference>
<comment type="subcellular location">
    <subcellularLocation>
        <location evidence="1">Membrane</location>
        <topology evidence="1">Single-pass membrane protein</topology>
    </subcellularLocation>
</comment>
<evidence type="ECO:0000256" key="6">
    <source>
        <dbReference type="ARBA" id="ARBA00022989"/>
    </source>
</evidence>
<proteinExistence type="inferred from homology"/>
<evidence type="ECO:0000256" key="5">
    <source>
        <dbReference type="ARBA" id="ARBA00022723"/>
    </source>
</evidence>
<dbReference type="Gene3D" id="1.10.630.10">
    <property type="entry name" value="Cytochrome P450"/>
    <property type="match status" value="2"/>
</dbReference>
<dbReference type="EMBL" id="JBANQN010000002">
    <property type="protein sequence ID" value="KAK6796772.1"/>
    <property type="molecule type" value="Genomic_DNA"/>
</dbReference>
<evidence type="ECO:0000256" key="8">
    <source>
        <dbReference type="ARBA" id="ARBA00023004"/>
    </source>
</evidence>
<reference evidence="13 14" key="1">
    <citation type="submission" date="2024-02" db="EMBL/GenBank/DDBJ databases">
        <title>de novo genome assembly of Solanum bulbocastanum strain 11H21.</title>
        <authorList>
            <person name="Hosaka A.J."/>
        </authorList>
    </citation>
    <scope>NUCLEOTIDE SEQUENCE [LARGE SCALE GENOMIC DNA]</scope>
    <source>
        <tissue evidence="13">Young leaves</tissue>
    </source>
</reference>
<dbReference type="InterPro" id="IPR001128">
    <property type="entry name" value="Cyt_P450"/>
</dbReference>
<comment type="similarity">
    <text evidence="2 12">Belongs to the cytochrome P450 family.</text>
</comment>
<protein>
    <recommendedName>
        <fullName evidence="15">Cytochrome P450</fullName>
    </recommendedName>
</protein>
<evidence type="ECO:0000256" key="9">
    <source>
        <dbReference type="ARBA" id="ARBA00023033"/>
    </source>
</evidence>
<dbReference type="GO" id="GO:0005506">
    <property type="term" value="F:iron ion binding"/>
    <property type="evidence" value="ECO:0007669"/>
    <property type="project" value="InterPro"/>
</dbReference>
<evidence type="ECO:0000256" key="11">
    <source>
        <dbReference type="PIRSR" id="PIRSR602401-1"/>
    </source>
</evidence>
<dbReference type="PRINTS" id="PR00463">
    <property type="entry name" value="EP450I"/>
</dbReference>
<dbReference type="Pfam" id="PF00067">
    <property type="entry name" value="p450"/>
    <property type="match status" value="1"/>
</dbReference>
<dbReference type="GO" id="GO:0004497">
    <property type="term" value="F:monooxygenase activity"/>
    <property type="evidence" value="ECO:0007669"/>
    <property type="project" value="UniProtKB-KW"/>
</dbReference>
<evidence type="ECO:0000256" key="12">
    <source>
        <dbReference type="RuleBase" id="RU000461"/>
    </source>
</evidence>
<evidence type="ECO:0000256" key="3">
    <source>
        <dbReference type="ARBA" id="ARBA00022617"/>
    </source>
</evidence>
<keyword evidence="14" id="KW-1185">Reference proteome</keyword>
<dbReference type="InterPro" id="IPR050651">
    <property type="entry name" value="Plant_Cytochrome_P450_Monoox"/>
</dbReference>
<evidence type="ECO:0000256" key="2">
    <source>
        <dbReference type="ARBA" id="ARBA00010617"/>
    </source>
</evidence>
<evidence type="ECO:0000256" key="7">
    <source>
        <dbReference type="ARBA" id="ARBA00023002"/>
    </source>
</evidence>